<dbReference type="InterPro" id="IPR018368">
    <property type="entry name" value="ClpA/B_CS1"/>
</dbReference>
<keyword evidence="8" id="KW-0378">Hydrolase</keyword>
<dbReference type="InterPro" id="IPR036628">
    <property type="entry name" value="Clp_N_dom_sf"/>
</dbReference>
<dbReference type="InterPro" id="IPR019489">
    <property type="entry name" value="Clp_ATPase_C"/>
</dbReference>
<evidence type="ECO:0000313" key="8">
    <source>
        <dbReference type="EMBL" id="PIR06843.1"/>
    </source>
</evidence>
<organism evidence="8 9">
    <name type="scientific">Candidatus Komeilibacteria bacterium CG11_big_fil_rev_8_21_14_0_20_36_20</name>
    <dbReference type="NCBI Taxonomy" id="1974477"/>
    <lineage>
        <taxon>Bacteria</taxon>
        <taxon>Candidatus Komeiliibacteriota</taxon>
    </lineage>
</organism>
<dbReference type="InterPro" id="IPR003593">
    <property type="entry name" value="AAA+_ATPase"/>
</dbReference>
<name>A0A2H0ND70_9BACT</name>
<dbReference type="Pfam" id="PF17871">
    <property type="entry name" value="AAA_lid_9"/>
    <property type="match status" value="1"/>
</dbReference>
<keyword evidence="8" id="KW-0645">Protease</keyword>
<dbReference type="PROSITE" id="PS00870">
    <property type="entry name" value="CLPAB_1"/>
    <property type="match status" value="1"/>
</dbReference>
<dbReference type="CDD" id="cd00009">
    <property type="entry name" value="AAA"/>
    <property type="match status" value="1"/>
</dbReference>
<dbReference type="Pfam" id="PF00004">
    <property type="entry name" value="AAA"/>
    <property type="match status" value="1"/>
</dbReference>
<dbReference type="SUPFAM" id="SSF81923">
    <property type="entry name" value="Double Clp-N motif"/>
    <property type="match status" value="1"/>
</dbReference>
<dbReference type="InterPro" id="IPR001270">
    <property type="entry name" value="ClpA/B"/>
</dbReference>
<keyword evidence="2" id="KW-0547">Nucleotide-binding</keyword>
<dbReference type="SMART" id="SM00382">
    <property type="entry name" value="AAA"/>
    <property type="match status" value="2"/>
</dbReference>
<dbReference type="InterPro" id="IPR004176">
    <property type="entry name" value="Clp_R_N"/>
</dbReference>
<dbReference type="Proteomes" id="UP000230564">
    <property type="component" value="Unassembled WGS sequence"/>
</dbReference>
<evidence type="ECO:0000256" key="5">
    <source>
        <dbReference type="PROSITE-ProRule" id="PRU01251"/>
    </source>
</evidence>
<dbReference type="InterPro" id="IPR003959">
    <property type="entry name" value="ATPase_AAA_core"/>
</dbReference>
<comment type="caution">
    <text evidence="8">The sequence shown here is derived from an EMBL/GenBank/DDBJ whole genome shotgun (WGS) entry which is preliminary data.</text>
</comment>
<dbReference type="PRINTS" id="PR00300">
    <property type="entry name" value="CLPPROTEASEA"/>
</dbReference>
<dbReference type="Gene3D" id="4.10.860.10">
    <property type="entry name" value="UVR domain"/>
    <property type="match status" value="1"/>
</dbReference>
<dbReference type="Pfam" id="PF07724">
    <property type="entry name" value="AAA_2"/>
    <property type="match status" value="1"/>
</dbReference>
<evidence type="ECO:0000256" key="1">
    <source>
        <dbReference type="ARBA" id="ARBA00022737"/>
    </source>
</evidence>
<evidence type="ECO:0000256" key="4">
    <source>
        <dbReference type="ARBA" id="ARBA00023186"/>
    </source>
</evidence>
<dbReference type="FunFam" id="3.40.50.300:FF:000025">
    <property type="entry name" value="ATP-dependent Clp protease subunit"/>
    <property type="match status" value="1"/>
</dbReference>
<gene>
    <name evidence="8" type="ORF">COV55_01935</name>
</gene>
<proteinExistence type="predicted"/>
<dbReference type="InterPro" id="IPR050130">
    <property type="entry name" value="ClpA_ClpB"/>
</dbReference>
<dbReference type="AlphaFoldDB" id="A0A2H0ND70"/>
<dbReference type="PROSITE" id="PS51903">
    <property type="entry name" value="CLP_R"/>
    <property type="match status" value="1"/>
</dbReference>
<dbReference type="FunFam" id="3.40.50.300:FF:000010">
    <property type="entry name" value="Chaperone clpB 1, putative"/>
    <property type="match status" value="1"/>
</dbReference>
<keyword evidence="3 8" id="KW-0067">ATP-binding</keyword>
<feature type="domain" description="Clp R" evidence="7">
    <location>
        <begin position="10"/>
        <end position="153"/>
    </location>
</feature>
<sequence length="830" mass="93866">MNHENTSNILNKFTYHFKKVLISAQNLALTKKHARIESDDVLLSLISAKGSLGSDILIKQNLNTEFLKTMDLAENYSTVDINLEELPQPSEEMQKIIEKAVITSYKFHHKYIGTEHLLWGILESDNKTVAEIFEKAKINIRSLKQHLSLILKSTSKFSDLTHHEDMKELENIFDENQPEASTIENFTINLTTKEIQKDIDPVIGRKKEIDRLIEILSRRTKNNPVLLGDAGVGKTAIIEGLAKRITENKVPDVLLNKKILNLDISSLLAGTMYRGEFESRLKQVINEVKNDPNCLLFIDELHTIMGAGATTGSLDAANILKPALARGDLRCIGATTFEEYKKHIESDKALERRFQPIIINEASEEETYEILQGIKSNYEKFHRVLITDAALQTAIKLSRRFLPDKKLPDKAIDLIDEAAARLKIRNTKESLTKIIKNLKDKIEVCANNKRQAVLDENFLEALKYKDQEEKFLEELLQLKAQDDKNKQSNLGNVDQQQIKEIISKITGVPISSVDENENKQLLHLEKNLTNHIFGQGKALGTIANTIRKSKTGLQDKNKPLASFMFLGPSGVGKTETAKQLAHYIFGGKDRMVRIDMSEFSEKFNISKLIGAPAGYIGYKEGNKLTDVIKNKPYSLILFDEIEKAHSDVFNLLLPILEEGELTDATGRTVNFKNCVIIMTSNIGLAEFNQEASLGFSIADDSSEAEKRQNNFKTLSQKIAGSLKDYFPPEFLNRLDHTIVFEPISKTAARQIIKQEIKELICRLQEQEVQIDLDYRIINQLLKSEKSIREGARSLKRLVDTHLTNNLAAAILDKSVKKIKVSLEKNKIIIK</sequence>
<accession>A0A2H0ND70</accession>
<dbReference type="SMART" id="SM01086">
    <property type="entry name" value="ClpB_D2-small"/>
    <property type="match status" value="1"/>
</dbReference>
<keyword evidence="6" id="KW-0175">Coiled coil</keyword>
<protein>
    <submittedName>
        <fullName evidence="8">ATP-dependent Clp protease ATP-binding subunit ClpC</fullName>
    </submittedName>
</protein>
<dbReference type="GO" id="GO:0034605">
    <property type="term" value="P:cellular response to heat"/>
    <property type="evidence" value="ECO:0007669"/>
    <property type="project" value="TreeGrafter"/>
</dbReference>
<dbReference type="InterPro" id="IPR027417">
    <property type="entry name" value="P-loop_NTPase"/>
</dbReference>
<dbReference type="SUPFAM" id="SSF52540">
    <property type="entry name" value="P-loop containing nucleoside triphosphate hydrolases"/>
    <property type="match status" value="2"/>
</dbReference>
<evidence type="ECO:0000256" key="2">
    <source>
        <dbReference type="ARBA" id="ARBA00022741"/>
    </source>
</evidence>
<dbReference type="GO" id="GO:0016887">
    <property type="term" value="F:ATP hydrolysis activity"/>
    <property type="evidence" value="ECO:0007669"/>
    <property type="project" value="InterPro"/>
</dbReference>
<evidence type="ECO:0000313" key="9">
    <source>
        <dbReference type="Proteomes" id="UP000230564"/>
    </source>
</evidence>
<dbReference type="PANTHER" id="PTHR11638">
    <property type="entry name" value="ATP-DEPENDENT CLP PROTEASE"/>
    <property type="match status" value="1"/>
</dbReference>
<keyword evidence="4" id="KW-0143">Chaperone</keyword>
<dbReference type="GO" id="GO:0005524">
    <property type="term" value="F:ATP binding"/>
    <property type="evidence" value="ECO:0007669"/>
    <property type="project" value="UniProtKB-KW"/>
</dbReference>
<dbReference type="Pfam" id="PF02861">
    <property type="entry name" value="Clp_N"/>
    <property type="match status" value="1"/>
</dbReference>
<dbReference type="Gene3D" id="1.10.1780.10">
    <property type="entry name" value="Clp, N-terminal domain"/>
    <property type="match status" value="1"/>
</dbReference>
<dbReference type="Gene3D" id="3.40.50.300">
    <property type="entry name" value="P-loop containing nucleotide triphosphate hydrolases"/>
    <property type="match status" value="2"/>
</dbReference>
<dbReference type="GO" id="GO:0008233">
    <property type="term" value="F:peptidase activity"/>
    <property type="evidence" value="ECO:0007669"/>
    <property type="project" value="UniProtKB-KW"/>
</dbReference>
<keyword evidence="1 5" id="KW-0677">Repeat</keyword>
<dbReference type="EMBL" id="PCWQ01000008">
    <property type="protein sequence ID" value="PIR06843.1"/>
    <property type="molecule type" value="Genomic_DNA"/>
</dbReference>
<evidence type="ECO:0000259" key="7">
    <source>
        <dbReference type="PROSITE" id="PS51903"/>
    </source>
</evidence>
<dbReference type="Gene3D" id="1.10.8.60">
    <property type="match status" value="2"/>
</dbReference>
<dbReference type="CDD" id="cd19499">
    <property type="entry name" value="RecA-like_ClpB_Hsp104-like"/>
    <property type="match status" value="1"/>
</dbReference>
<dbReference type="PANTHER" id="PTHR11638:SF18">
    <property type="entry name" value="HEAT SHOCK PROTEIN 104"/>
    <property type="match status" value="1"/>
</dbReference>
<dbReference type="InterPro" id="IPR041546">
    <property type="entry name" value="ClpA/ClpB_AAA_lid"/>
</dbReference>
<evidence type="ECO:0000256" key="6">
    <source>
        <dbReference type="SAM" id="Coils"/>
    </source>
</evidence>
<feature type="coiled-coil region" evidence="6">
    <location>
        <begin position="421"/>
        <end position="448"/>
    </location>
</feature>
<dbReference type="GO" id="GO:0005737">
    <property type="term" value="C:cytoplasm"/>
    <property type="evidence" value="ECO:0007669"/>
    <property type="project" value="TreeGrafter"/>
</dbReference>
<evidence type="ECO:0000256" key="3">
    <source>
        <dbReference type="ARBA" id="ARBA00022840"/>
    </source>
</evidence>
<dbReference type="Pfam" id="PF10431">
    <property type="entry name" value="ClpB_D2-small"/>
    <property type="match status" value="1"/>
</dbReference>
<reference evidence="8 9" key="1">
    <citation type="submission" date="2017-09" db="EMBL/GenBank/DDBJ databases">
        <title>Depth-based differentiation of microbial function through sediment-hosted aquifers and enrichment of novel symbionts in the deep terrestrial subsurface.</title>
        <authorList>
            <person name="Probst A.J."/>
            <person name="Ladd B."/>
            <person name="Jarett J.K."/>
            <person name="Geller-Mcgrath D.E."/>
            <person name="Sieber C.M."/>
            <person name="Emerson J.B."/>
            <person name="Anantharaman K."/>
            <person name="Thomas B.C."/>
            <person name="Malmstrom R."/>
            <person name="Stieglmeier M."/>
            <person name="Klingl A."/>
            <person name="Woyke T."/>
            <person name="Ryan C.M."/>
            <person name="Banfield J.F."/>
        </authorList>
    </citation>
    <scope>NUCLEOTIDE SEQUENCE [LARGE SCALE GENOMIC DNA]</scope>
    <source>
        <strain evidence="8">CG11_big_fil_rev_8_21_14_0_20_36_20</strain>
    </source>
</reference>
<dbReference type="GO" id="GO:0006508">
    <property type="term" value="P:proteolysis"/>
    <property type="evidence" value="ECO:0007669"/>
    <property type="project" value="UniProtKB-KW"/>
</dbReference>